<dbReference type="PANTHER" id="PTHR24171">
    <property type="entry name" value="ANKYRIN REPEAT DOMAIN-CONTAINING PROTEIN 39-RELATED"/>
    <property type="match status" value="1"/>
</dbReference>
<dbReference type="PROSITE" id="PS50297">
    <property type="entry name" value="ANK_REP_REGION"/>
    <property type="match status" value="2"/>
</dbReference>
<keyword evidence="2 3" id="KW-0040">ANK repeat</keyword>
<evidence type="ECO:0000313" key="4">
    <source>
        <dbReference type="EMBL" id="CAH3147081.1"/>
    </source>
</evidence>
<dbReference type="EMBL" id="CALNXK010000080">
    <property type="protein sequence ID" value="CAH3147081.1"/>
    <property type="molecule type" value="Genomic_DNA"/>
</dbReference>
<proteinExistence type="predicted"/>
<organism evidence="4 5">
    <name type="scientific">Porites lobata</name>
    <dbReference type="NCBI Taxonomy" id="104759"/>
    <lineage>
        <taxon>Eukaryota</taxon>
        <taxon>Metazoa</taxon>
        <taxon>Cnidaria</taxon>
        <taxon>Anthozoa</taxon>
        <taxon>Hexacorallia</taxon>
        <taxon>Scleractinia</taxon>
        <taxon>Fungiina</taxon>
        <taxon>Poritidae</taxon>
        <taxon>Porites</taxon>
    </lineage>
</organism>
<dbReference type="SUPFAM" id="SSF48403">
    <property type="entry name" value="Ankyrin repeat"/>
    <property type="match status" value="1"/>
</dbReference>
<name>A0ABN8PMN5_9CNID</name>
<dbReference type="SMART" id="SM00248">
    <property type="entry name" value="ANK"/>
    <property type="match status" value="4"/>
</dbReference>
<sequence>MKSSERFSVGLFSRDRPVHRPRAATHCPLVKEWVERIPGTFRFSIVGRENVGCSRTATVDRLREERAKKELVFRYTAPDGETAAIPRIVEPYKFLHVNQNASRAEIKSAFLRVANHSRRQDRAMASLSYNILMSKIPRYRKIRDDRFEVTQRTDVIVLAVVGATASLVSQISKNSSLTSTTDEYKHSLLYVTARSGFYDTTEALLEMGVPVNEKQVDGSTALHAASFYGQQPVVELLLRHGADPTVTNKWRHSPADEANSREIKQIILSYKEDRISQIVSLLVGKSLAFWVRLIKYDGTVIAKEARAENVIIPLRYTVPGGRTGTLPRIVNPYHVFELNQHATIEEIKQAFKRAANQSQRQGRVMAAMASLSYHILMSKDQRYRKINNASYEVSSENDVIVLAAVGDTASLIEQISKDPSLVTSTDEHEHSLLYLAARAGFYDTTEALLENGVPVNETQVDGSTALHAASYFEQLRVVKLLLRYGADPEVNNRWDKTPADEASSKIKRIILSYKEDPISKILTSLLREGLACRVRFIKHKDTVIAKE</sequence>
<dbReference type="Gene3D" id="1.25.40.20">
    <property type="entry name" value="Ankyrin repeat-containing domain"/>
    <property type="match status" value="2"/>
</dbReference>
<comment type="caution">
    <text evidence="4">The sequence shown here is derived from an EMBL/GenBank/DDBJ whole genome shotgun (WGS) entry which is preliminary data.</text>
</comment>
<dbReference type="InterPro" id="IPR036770">
    <property type="entry name" value="Ankyrin_rpt-contain_sf"/>
</dbReference>
<dbReference type="Pfam" id="PF12796">
    <property type="entry name" value="Ank_2"/>
    <property type="match status" value="2"/>
</dbReference>
<keyword evidence="1" id="KW-0677">Repeat</keyword>
<dbReference type="PRINTS" id="PR01415">
    <property type="entry name" value="ANKYRIN"/>
</dbReference>
<evidence type="ECO:0000256" key="3">
    <source>
        <dbReference type="PROSITE-ProRule" id="PRU00023"/>
    </source>
</evidence>
<dbReference type="PROSITE" id="PS50088">
    <property type="entry name" value="ANK_REPEAT"/>
    <property type="match status" value="2"/>
</dbReference>
<evidence type="ECO:0000313" key="5">
    <source>
        <dbReference type="Proteomes" id="UP001159405"/>
    </source>
</evidence>
<keyword evidence="5" id="KW-1185">Reference proteome</keyword>
<dbReference type="Proteomes" id="UP001159405">
    <property type="component" value="Unassembled WGS sequence"/>
</dbReference>
<gene>
    <name evidence="4" type="ORF">PLOB_00045918</name>
</gene>
<reference evidence="4 5" key="1">
    <citation type="submission" date="2022-05" db="EMBL/GenBank/DDBJ databases">
        <authorList>
            <consortium name="Genoscope - CEA"/>
            <person name="William W."/>
        </authorList>
    </citation>
    <scope>NUCLEOTIDE SEQUENCE [LARGE SCALE GENOMIC DNA]</scope>
</reference>
<feature type="repeat" description="ANK" evidence="3">
    <location>
        <begin position="461"/>
        <end position="493"/>
    </location>
</feature>
<feature type="repeat" description="ANK" evidence="3">
    <location>
        <begin position="217"/>
        <end position="249"/>
    </location>
</feature>
<dbReference type="InterPro" id="IPR002110">
    <property type="entry name" value="Ankyrin_rpt"/>
</dbReference>
<feature type="non-terminal residue" evidence="4">
    <location>
        <position position="547"/>
    </location>
</feature>
<accession>A0ABN8PMN5</accession>
<evidence type="ECO:0000256" key="2">
    <source>
        <dbReference type="ARBA" id="ARBA00023043"/>
    </source>
</evidence>
<evidence type="ECO:0000256" key="1">
    <source>
        <dbReference type="ARBA" id="ARBA00022737"/>
    </source>
</evidence>
<protein>
    <submittedName>
        <fullName evidence="4">Uncharacterized protein</fullName>
    </submittedName>
</protein>